<accession>A0A9P5TRC6</accession>
<name>A0A9P5TRC6_GYMJU</name>
<proteinExistence type="predicted"/>
<protein>
    <submittedName>
        <fullName evidence="1">Uncharacterized protein</fullName>
    </submittedName>
</protein>
<gene>
    <name evidence="1" type="ORF">CPB84DRAFT_1766801</name>
</gene>
<evidence type="ECO:0000313" key="1">
    <source>
        <dbReference type="EMBL" id="KAF8908513.1"/>
    </source>
</evidence>
<organism evidence="1 2">
    <name type="scientific">Gymnopilus junonius</name>
    <name type="common">Spectacular rustgill mushroom</name>
    <name type="synonym">Gymnopilus spectabilis subsp. junonius</name>
    <dbReference type="NCBI Taxonomy" id="109634"/>
    <lineage>
        <taxon>Eukaryota</taxon>
        <taxon>Fungi</taxon>
        <taxon>Dikarya</taxon>
        <taxon>Basidiomycota</taxon>
        <taxon>Agaricomycotina</taxon>
        <taxon>Agaricomycetes</taxon>
        <taxon>Agaricomycetidae</taxon>
        <taxon>Agaricales</taxon>
        <taxon>Agaricineae</taxon>
        <taxon>Hymenogastraceae</taxon>
        <taxon>Gymnopilus</taxon>
    </lineage>
</organism>
<dbReference type="EMBL" id="JADNYJ010000011">
    <property type="protein sequence ID" value="KAF8908513.1"/>
    <property type="molecule type" value="Genomic_DNA"/>
</dbReference>
<evidence type="ECO:0000313" key="2">
    <source>
        <dbReference type="Proteomes" id="UP000724874"/>
    </source>
</evidence>
<sequence length="521" mass="58592">MSEPDPVSLVALIVSLVALILTLLQVAQQYLATSYDYRHCSNQTVGGWSKRSRRKFLWRELRFEVLFSTPIINVDVLSNTIQPSEKDIKRSIGLSKLSFSDSLSPSSSAGVPKGDQVYTTSQKPWFLDLRGTRPQAKCSWLSLLNDTSATQLKIGIREHLMSYDFMPDGIKKPVARMDRKSYLTLMSLFQDAIKRETPIGAGPYCEVTSHKLVNFGTVVSYHAADVQPARIYYIVSEKARSAMFNHFHLGFHIILTHSSEEVYRSVLAFVDESAASTVRNINANNNGWSPGLAEVIGCFAEPEMPKAVEHGTDSFLSIFSARIIGCILNDYPVVKLLLGESIDYSTPDAEIIRDWATGYISFSSTLKKEIPCSVGHGQNYSALKFASTYFGKERQKGKPISWSESRCALDAIRLLDRQLFALVQREFARLQIRLGCSLFQDTNIAASRQPKDHGHFWRNFIGPVVATNYIKICAVLGEQYPGSREEVRRAFIINRLMRGVLWQIHNGNNSSDDHGRQLECR</sequence>
<reference evidence="1" key="1">
    <citation type="submission" date="2020-11" db="EMBL/GenBank/DDBJ databases">
        <authorList>
            <consortium name="DOE Joint Genome Institute"/>
            <person name="Ahrendt S."/>
            <person name="Riley R."/>
            <person name="Andreopoulos W."/>
            <person name="LaButti K."/>
            <person name="Pangilinan J."/>
            <person name="Ruiz-duenas F.J."/>
            <person name="Barrasa J.M."/>
            <person name="Sanchez-Garcia M."/>
            <person name="Camarero S."/>
            <person name="Miyauchi S."/>
            <person name="Serrano A."/>
            <person name="Linde D."/>
            <person name="Babiker R."/>
            <person name="Drula E."/>
            <person name="Ayuso-Fernandez I."/>
            <person name="Pacheco R."/>
            <person name="Padilla G."/>
            <person name="Ferreira P."/>
            <person name="Barriuso J."/>
            <person name="Kellner H."/>
            <person name="Castanera R."/>
            <person name="Alfaro M."/>
            <person name="Ramirez L."/>
            <person name="Pisabarro A.G."/>
            <person name="Kuo A."/>
            <person name="Tritt A."/>
            <person name="Lipzen A."/>
            <person name="He G."/>
            <person name="Yan M."/>
            <person name="Ng V."/>
            <person name="Cullen D."/>
            <person name="Martin F."/>
            <person name="Rosso M.-N."/>
            <person name="Henrissat B."/>
            <person name="Hibbett D."/>
            <person name="Martinez A.T."/>
            <person name="Grigoriev I.V."/>
        </authorList>
    </citation>
    <scope>NUCLEOTIDE SEQUENCE</scope>
    <source>
        <strain evidence="1">AH 44721</strain>
    </source>
</reference>
<dbReference type="AlphaFoldDB" id="A0A9P5TRC6"/>
<comment type="caution">
    <text evidence="1">The sequence shown here is derived from an EMBL/GenBank/DDBJ whole genome shotgun (WGS) entry which is preliminary data.</text>
</comment>
<dbReference type="OrthoDB" id="5227693at2759"/>
<keyword evidence="2" id="KW-1185">Reference proteome</keyword>
<dbReference type="Proteomes" id="UP000724874">
    <property type="component" value="Unassembled WGS sequence"/>
</dbReference>